<keyword evidence="2" id="KW-1185">Reference proteome</keyword>
<sequence>MKCPVCKNQLQTATNLHSDGFTEGITECSVCGAAWSVNHGVTEIIKDPQLESFLEAQTECVEGDDYGLEGRDK</sequence>
<accession>A0A6V8ML87</accession>
<evidence type="ECO:0000313" key="1">
    <source>
        <dbReference type="EMBL" id="GFO60758.1"/>
    </source>
</evidence>
<evidence type="ECO:0008006" key="3">
    <source>
        <dbReference type="Google" id="ProtNLM"/>
    </source>
</evidence>
<dbReference type="Proteomes" id="UP000556026">
    <property type="component" value="Unassembled WGS sequence"/>
</dbReference>
<dbReference type="EMBL" id="BLXX01000010">
    <property type="protein sequence ID" value="GFO60758.1"/>
    <property type="molecule type" value="Genomic_DNA"/>
</dbReference>
<reference evidence="2" key="1">
    <citation type="submission" date="2020-06" db="EMBL/GenBank/DDBJ databases">
        <title>Draft genomic sequence of Geomonas sp. Red330.</title>
        <authorList>
            <person name="Itoh H."/>
            <person name="Zhenxing X."/>
            <person name="Ushijima N."/>
            <person name="Masuda Y."/>
            <person name="Shiratori Y."/>
            <person name="Senoo K."/>
        </authorList>
    </citation>
    <scope>NUCLEOTIDE SEQUENCE [LARGE SCALE GENOMIC DNA]</scope>
    <source>
        <strain evidence="2">Red330</strain>
    </source>
</reference>
<evidence type="ECO:0000313" key="2">
    <source>
        <dbReference type="Proteomes" id="UP000556026"/>
    </source>
</evidence>
<name>A0A6V8ML87_9BACT</name>
<comment type="caution">
    <text evidence="1">The sequence shown here is derived from an EMBL/GenBank/DDBJ whole genome shotgun (WGS) entry which is preliminary data.</text>
</comment>
<organism evidence="1 2">
    <name type="scientific">Geomonas silvestris</name>
    <dbReference type="NCBI Taxonomy" id="2740184"/>
    <lineage>
        <taxon>Bacteria</taxon>
        <taxon>Pseudomonadati</taxon>
        <taxon>Thermodesulfobacteriota</taxon>
        <taxon>Desulfuromonadia</taxon>
        <taxon>Geobacterales</taxon>
        <taxon>Geobacteraceae</taxon>
        <taxon>Geomonas</taxon>
    </lineage>
</organism>
<protein>
    <recommendedName>
        <fullName evidence="3">AXH domain-containing protein</fullName>
    </recommendedName>
</protein>
<proteinExistence type="predicted"/>
<dbReference type="RefSeq" id="WP_183355567.1">
    <property type="nucleotide sequence ID" value="NZ_BLXX01000010.1"/>
</dbReference>
<dbReference type="AlphaFoldDB" id="A0A6V8ML87"/>
<gene>
    <name evidence="1" type="ORF">GMST_30830</name>
</gene>